<feature type="domain" description="Sucrose phosphatase-like" evidence="1">
    <location>
        <begin position="2"/>
        <end position="220"/>
    </location>
</feature>
<dbReference type="AlphaFoldDB" id="A4J1D8"/>
<proteinExistence type="predicted"/>
<evidence type="ECO:0000313" key="2">
    <source>
        <dbReference type="EMBL" id="ABO48891.1"/>
    </source>
</evidence>
<gene>
    <name evidence="2" type="ordered locus">Dred_0343</name>
</gene>
<dbReference type="STRING" id="349161.Dred_0343"/>
<sequence length="259" mass="29357">MIFASDLDRTLIYSGKFLTEFQGKVKAVETGKYYSYMTERAAELLKQVAARITFVPCTTRTIEQYRRIQFFQGEIVPQFAIVSNGANILLEGTEDSTYRNHITRILANECLAGDEILKEINKLLSAKWAQPMRQADGVFHYCIIDRDKAPLEELIAFSQWASTQKWNVSIQGRKLYLVPLVINKWSALERVASIIGDTRVFAAGDSLLDLPLMQGAHYAVSPAHGELYEQFSELGKWTFTETSGIRAGEQILEMVLEKM</sequence>
<dbReference type="HOGENOM" id="CLU_083285_1_0_9"/>
<organism evidence="2 3">
    <name type="scientific">Desulforamulus reducens (strain ATCC BAA-1160 / DSM 100696 / MI-1)</name>
    <name type="common">Desulfotomaculum reducens</name>
    <dbReference type="NCBI Taxonomy" id="349161"/>
    <lineage>
        <taxon>Bacteria</taxon>
        <taxon>Bacillati</taxon>
        <taxon>Bacillota</taxon>
        <taxon>Clostridia</taxon>
        <taxon>Eubacteriales</taxon>
        <taxon>Peptococcaceae</taxon>
        <taxon>Desulforamulus</taxon>
    </lineage>
</organism>
<dbReference type="Pfam" id="PF05116">
    <property type="entry name" value="S6PP"/>
    <property type="match status" value="1"/>
</dbReference>
<dbReference type="OrthoDB" id="1666512at2"/>
<dbReference type="Proteomes" id="UP000001556">
    <property type="component" value="Chromosome"/>
</dbReference>
<dbReference type="InterPro" id="IPR024197">
    <property type="entry name" value="TPP-like"/>
</dbReference>
<keyword evidence="3" id="KW-1185">Reference proteome</keyword>
<dbReference type="PIRSF" id="PIRSF030802">
    <property type="entry name" value="UCP030802"/>
    <property type="match status" value="1"/>
</dbReference>
<name>A4J1D8_DESRM</name>
<dbReference type="Gene3D" id="3.40.50.1000">
    <property type="entry name" value="HAD superfamily/HAD-like"/>
    <property type="match status" value="1"/>
</dbReference>
<dbReference type="InterPro" id="IPR036412">
    <property type="entry name" value="HAD-like_sf"/>
</dbReference>
<dbReference type="GO" id="GO:0003824">
    <property type="term" value="F:catalytic activity"/>
    <property type="evidence" value="ECO:0007669"/>
    <property type="project" value="UniProtKB-ARBA"/>
</dbReference>
<evidence type="ECO:0000313" key="3">
    <source>
        <dbReference type="Proteomes" id="UP000001556"/>
    </source>
</evidence>
<evidence type="ECO:0000259" key="1">
    <source>
        <dbReference type="Pfam" id="PF05116"/>
    </source>
</evidence>
<dbReference type="EMBL" id="CP000612">
    <property type="protein sequence ID" value="ABO48891.1"/>
    <property type="molecule type" value="Genomic_DNA"/>
</dbReference>
<dbReference type="InterPro" id="IPR023214">
    <property type="entry name" value="HAD_sf"/>
</dbReference>
<dbReference type="InterPro" id="IPR006380">
    <property type="entry name" value="SPP-like_dom"/>
</dbReference>
<dbReference type="SUPFAM" id="SSF56784">
    <property type="entry name" value="HAD-like"/>
    <property type="match status" value="1"/>
</dbReference>
<protein>
    <recommendedName>
        <fullName evidence="1">Sucrose phosphatase-like domain-containing protein</fullName>
    </recommendedName>
</protein>
<accession>A4J1D8</accession>
<dbReference type="KEGG" id="drm:Dred_0343"/>
<reference evidence="2 3" key="1">
    <citation type="submission" date="2007-03" db="EMBL/GenBank/DDBJ databases">
        <title>Complete sequence of Desulfotomaculum reducens MI-1.</title>
        <authorList>
            <consortium name="US DOE Joint Genome Institute"/>
            <person name="Copeland A."/>
            <person name="Lucas S."/>
            <person name="Lapidus A."/>
            <person name="Barry K."/>
            <person name="Detter J.C."/>
            <person name="Glavina del Rio T."/>
            <person name="Hammon N."/>
            <person name="Israni S."/>
            <person name="Dalin E."/>
            <person name="Tice H."/>
            <person name="Pitluck S."/>
            <person name="Sims D."/>
            <person name="Brettin T."/>
            <person name="Bruce D."/>
            <person name="Han C."/>
            <person name="Tapia R."/>
            <person name="Schmutz J."/>
            <person name="Larimer F."/>
            <person name="Land M."/>
            <person name="Hauser L."/>
            <person name="Kyrpides N."/>
            <person name="Kim E."/>
            <person name="Tebo B.M."/>
            <person name="Richardson P."/>
        </authorList>
    </citation>
    <scope>NUCLEOTIDE SEQUENCE [LARGE SCALE GENOMIC DNA]</scope>
    <source>
        <strain evidence="2 3">MI-1</strain>
    </source>
</reference>
<dbReference type="eggNOG" id="COG0561">
    <property type="taxonomic scope" value="Bacteria"/>
</dbReference>
<dbReference type="RefSeq" id="WP_011876729.1">
    <property type="nucleotide sequence ID" value="NC_009253.1"/>
</dbReference>